<evidence type="ECO:0008006" key="3">
    <source>
        <dbReference type="Google" id="ProtNLM"/>
    </source>
</evidence>
<proteinExistence type="predicted"/>
<dbReference type="GO" id="GO:0003677">
    <property type="term" value="F:DNA binding"/>
    <property type="evidence" value="ECO:0007669"/>
    <property type="project" value="InterPro"/>
</dbReference>
<protein>
    <recommendedName>
        <fullName evidence="3">DNA polymerase III subunit chi</fullName>
    </recommendedName>
</protein>
<comment type="caution">
    <text evidence="1">The sequence shown here is derived from an EMBL/GenBank/DDBJ whole genome shotgun (WGS) entry which is preliminary data.</text>
</comment>
<sequence>MADVGFYLIQSQIRQLDLACRICRKSIQTSQQPLLVKFDDINALQQFDALLWQFDASSFIAHDVDDLNSPICLSLTLPEQFDGDCLNLGQELVDPQRFLRVLEIIENTEAAKVTGRERFKAYRALGIEPVTHQV</sequence>
<keyword evidence="2" id="KW-1185">Reference proteome</keyword>
<dbReference type="Gene3D" id="3.40.50.10110">
    <property type="entry name" value="DNA polymerase III subunit chi"/>
    <property type="match status" value="1"/>
</dbReference>
<dbReference type="GO" id="GO:0006260">
    <property type="term" value="P:DNA replication"/>
    <property type="evidence" value="ECO:0007669"/>
    <property type="project" value="InterPro"/>
</dbReference>
<dbReference type="AlphaFoldDB" id="A0A1S8CS97"/>
<dbReference type="GO" id="GO:0032298">
    <property type="term" value="P:positive regulation of DNA-templated DNA replication initiation"/>
    <property type="evidence" value="ECO:0007669"/>
    <property type="project" value="TreeGrafter"/>
</dbReference>
<dbReference type="PANTHER" id="PTHR38767">
    <property type="entry name" value="DNA POLYMERASE III SUBUNIT CHI"/>
    <property type="match status" value="1"/>
</dbReference>
<accession>A0A1S8CS97</accession>
<dbReference type="OrthoDB" id="5297568at2"/>
<name>A0A1S8CS97_9GAMM</name>
<dbReference type="Pfam" id="PF04364">
    <property type="entry name" value="DNA_pol3_chi"/>
    <property type="match status" value="1"/>
</dbReference>
<evidence type="ECO:0000313" key="1">
    <source>
        <dbReference type="EMBL" id="ONG37900.1"/>
    </source>
</evidence>
<dbReference type="Proteomes" id="UP000192132">
    <property type="component" value="Unassembled WGS sequence"/>
</dbReference>
<evidence type="ECO:0000313" key="2">
    <source>
        <dbReference type="Proteomes" id="UP000192132"/>
    </source>
</evidence>
<dbReference type="RefSeq" id="WP_076879134.1">
    <property type="nucleotide sequence ID" value="NZ_MLCN01000042.1"/>
</dbReference>
<dbReference type="SUPFAM" id="SSF102400">
    <property type="entry name" value="DNA polymerase III chi subunit"/>
    <property type="match status" value="1"/>
</dbReference>
<dbReference type="InterPro" id="IPR007459">
    <property type="entry name" value="DNA_pol3_chi"/>
</dbReference>
<dbReference type="EMBL" id="MLCN01000042">
    <property type="protein sequence ID" value="ONG37900.1"/>
    <property type="molecule type" value="Genomic_DNA"/>
</dbReference>
<dbReference type="InterPro" id="IPR036768">
    <property type="entry name" value="PolIII_chi_sf"/>
</dbReference>
<gene>
    <name evidence="1" type="ORF">BKE30_13535</name>
</gene>
<organism evidence="1 2">
    <name type="scientific">Alkanindiges hydrocarboniclasticus</name>
    <dbReference type="NCBI Taxonomy" id="1907941"/>
    <lineage>
        <taxon>Bacteria</taxon>
        <taxon>Pseudomonadati</taxon>
        <taxon>Pseudomonadota</taxon>
        <taxon>Gammaproteobacteria</taxon>
        <taxon>Moraxellales</taxon>
        <taxon>Moraxellaceae</taxon>
        <taxon>Alkanindiges</taxon>
    </lineage>
</organism>
<dbReference type="GO" id="GO:0003887">
    <property type="term" value="F:DNA-directed DNA polymerase activity"/>
    <property type="evidence" value="ECO:0007669"/>
    <property type="project" value="InterPro"/>
</dbReference>
<dbReference type="PANTHER" id="PTHR38767:SF1">
    <property type="entry name" value="DNA POLYMERASE III SUBUNIT CHI"/>
    <property type="match status" value="1"/>
</dbReference>
<dbReference type="STRING" id="1907941.BKE30_13535"/>
<reference evidence="1 2" key="1">
    <citation type="submission" date="2016-10" db="EMBL/GenBank/DDBJ databases">
        <title>Draft Genome sequence of Alkanindiges sp. strain H1.</title>
        <authorList>
            <person name="Subhash Y."/>
            <person name="Lee S."/>
        </authorList>
    </citation>
    <scope>NUCLEOTIDE SEQUENCE [LARGE SCALE GENOMIC DNA]</scope>
    <source>
        <strain evidence="1 2">H1</strain>
    </source>
</reference>